<dbReference type="GO" id="GO:0008270">
    <property type="term" value="F:zinc ion binding"/>
    <property type="evidence" value="ECO:0007669"/>
    <property type="project" value="UniProtKB-KW"/>
</dbReference>
<dbReference type="FunCoup" id="A0A7M7P4F9">
    <property type="interactions" value="839"/>
</dbReference>
<dbReference type="GO" id="GO:0045931">
    <property type="term" value="P:positive regulation of mitotic cell cycle"/>
    <property type="evidence" value="ECO:0000318"/>
    <property type="project" value="GO_Central"/>
</dbReference>
<keyword evidence="4" id="KW-0862">Zinc</keyword>
<feature type="region of interest" description="Disordered" evidence="6">
    <location>
        <begin position="839"/>
        <end position="907"/>
    </location>
</feature>
<name>A0A7M7P4F9_STRPU</name>
<feature type="region of interest" description="Disordered" evidence="6">
    <location>
        <begin position="40"/>
        <end position="67"/>
    </location>
</feature>
<dbReference type="InterPro" id="IPR001876">
    <property type="entry name" value="Znf_RanBP2"/>
</dbReference>
<dbReference type="InterPro" id="IPR036443">
    <property type="entry name" value="Znf_RanBP2_sf"/>
</dbReference>
<dbReference type="CDD" id="cd16646">
    <property type="entry name" value="mRING-HC-C2H2C4_MDM2-like"/>
    <property type="match status" value="1"/>
</dbReference>
<feature type="region of interest" description="Disordered" evidence="6">
    <location>
        <begin position="282"/>
        <end position="394"/>
    </location>
</feature>
<dbReference type="GO" id="GO:0006511">
    <property type="term" value="P:ubiquitin-dependent protein catabolic process"/>
    <property type="evidence" value="ECO:0000318"/>
    <property type="project" value="GO_Central"/>
</dbReference>
<dbReference type="Gene3D" id="2.30.30.380">
    <property type="entry name" value="Zn-finger domain of Sec23/24"/>
    <property type="match status" value="1"/>
</dbReference>
<sequence length="994" mass="108098">MSSSDSTRGKSASEKEDKAEASGCMPVCLGCCSAAIQDKVKMPKSRKRKRSRGRHHSSSSQSSSERLGLGGRRRFIAIARNAPSSAQEMATVLASELRPEHKLPKKEIWVTPRPQFLKLLRSVGANGNTFTAKEVLSYLIKYISSRQLYDPNDPKNVFCHSDPLGQVFNVHSFTIKDAKRLLFENMKVLDKPPELPTIPRMQSMPATMKDCYITFRNNQEHDHEIAPAPPYHPLPHLYTQPTPRSAFQSGVKVMSSGVDVADGIGKGVFDHQVMETMLDTVSEGREGGTDEPDVGISVTPPPKTHPPSSDNCHGGSLSESSQSLGLLGNTQFPRRKKHPKRRHQKLVMDRKSRSRSESSSLTLASKASQRSSSKRSSQKSSLKRSSGRGDVADGRSLEDRPWYCVYYDAGEDVKSQSSEIYSVQGKETAVVTDTSDDLWFMDDERFSVEYEVEDSESELESNDALSDSTTTEAEIFVEVDDLGSSSDSRFADEDTTDSEIPEEDKWKCAECSQVNNPMHGYCSFCWARRSGWLADEDRKNPTERLGDKHVLRRAFSAPAGCRLDNINQASIPGVVSSPADHAPCASDEAGTGHQTARPHRFYSPPQDFADGGKSDGEEDQHQSNVQEERHVFCQISSPGLTSSLRPVQGIWSQDVKVPTTYLTTVHEASEEAIPADLHRHTPAACTTLMGGAIQGNEDQGVGSDVSQNTPGVSDTVSHHSSDSSGDVAGCTPRKRRALLVTREDSGVCLKRQSSGHSGMDEARPVIKGIVPVTNYLVQATPTITPTGCGHEKMISQVPCQTSSSGSSSLAGAPMATHSVCRTPVMSLLTEKTLVGPHQSTSLSSALHQSTTLSSPLHQSTSLSLPLHQSTSLSSPLHQSTSLSSPLHQSTSLSLPLHQSTSLSSPLPQALRTKSNISPLDGIGSGSSMGSGAVASHAQELCRFCCVRPKTACIIHGRTGHQVCCYKCAKKLRRRGKPCPVCRRPIQHIVKNFYA</sequence>
<dbReference type="Gene3D" id="3.30.40.10">
    <property type="entry name" value="Zinc/RING finger domain, C3HC4 (zinc finger)"/>
    <property type="match status" value="1"/>
</dbReference>
<comment type="similarity">
    <text evidence="1">Belongs to the MDM2/MDM4 family.</text>
</comment>
<feature type="compositionally biased region" description="Basic and acidic residues" evidence="6">
    <location>
        <begin position="7"/>
        <end position="20"/>
    </location>
</feature>
<dbReference type="PROSITE" id="PS50199">
    <property type="entry name" value="ZF_RANBP2_2"/>
    <property type="match status" value="1"/>
</dbReference>
<dbReference type="InParanoid" id="A0A7M7P4F9"/>
<dbReference type="CDD" id="cd10566">
    <property type="entry name" value="MDM2_like"/>
    <property type="match status" value="1"/>
</dbReference>
<dbReference type="PANTHER" id="PTHR46858:SF5">
    <property type="entry name" value="E3 UBIQUITIN-PROTEIN LIGASE APD1-RELATED"/>
    <property type="match status" value="1"/>
</dbReference>
<dbReference type="Gene3D" id="1.10.245.10">
    <property type="entry name" value="SWIB/MDM2 domain"/>
    <property type="match status" value="1"/>
</dbReference>
<dbReference type="Proteomes" id="UP000007110">
    <property type="component" value="Unassembled WGS sequence"/>
</dbReference>
<dbReference type="Pfam" id="PF02201">
    <property type="entry name" value="SWIB"/>
    <property type="match status" value="1"/>
</dbReference>
<feature type="compositionally biased region" description="Basic residues" evidence="6">
    <location>
        <begin position="372"/>
        <end position="386"/>
    </location>
</feature>
<feature type="compositionally biased region" description="Basic residues" evidence="6">
    <location>
        <begin position="42"/>
        <end position="57"/>
    </location>
</feature>
<feature type="compositionally biased region" description="Low complexity" evidence="6">
    <location>
        <begin position="58"/>
        <end position="67"/>
    </location>
</feature>
<evidence type="ECO:0000256" key="4">
    <source>
        <dbReference type="ARBA" id="ARBA00022833"/>
    </source>
</evidence>
<dbReference type="OMA" id="HYNDLCI"/>
<evidence type="ECO:0000259" key="7">
    <source>
        <dbReference type="PROSITE" id="PS50199"/>
    </source>
</evidence>
<keyword evidence="10" id="KW-1185">Reference proteome</keyword>
<keyword evidence="3 5" id="KW-0863">Zinc-finger</keyword>
<accession>A0A7M7P4F9</accession>
<feature type="compositionally biased region" description="Basic and acidic residues" evidence="6">
    <location>
        <begin position="610"/>
        <end position="625"/>
    </location>
</feature>
<evidence type="ECO:0000256" key="2">
    <source>
        <dbReference type="ARBA" id="ARBA00022723"/>
    </source>
</evidence>
<dbReference type="PANTHER" id="PTHR46858">
    <property type="entry name" value="OS05G0521000 PROTEIN"/>
    <property type="match status" value="1"/>
</dbReference>
<feature type="region of interest" description="Disordered" evidence="6">
    <location>
        <begin position="696"/>
        <end position="732"/>
    </location>
</feature>
<dbReference type="SUPFAM" id="SSF47592">
    <property type="entry name" value="SWIB/MDM2 domain"/>
    <property type="match status" value="1"/>
</dbReference>
<feature type="compositionally biased region" description="Low complexity" evidence="6">
    <location>
        <begin position="357"/>
        <end position="371"/>
    </location>
</feature>
<dbReference type="InterPro" id="IPR036885">
    <property type="entry name" value="SWIB_MDM2_dom_sf"/>
</dbReference>
<organism evidence="9 10">
    <name type="scientific">Strongylocentrotus purpuratus</name>
    <name type="common">Purple sea urchin</name>
    <dbReference type="NCBI Taxonomy" id="7668"/>
    <lineage>
        <taxon>Eukaryota</taxon>
        <taxon>Metazoa</taxon>
        <taxon>Echinodermata</taxon>
        <taxon>Eleutherozoa</taxon>
        <taxon>Echinozoa</taxon>
        <taxon>Echinoidea</taxon>
        <taxon>Euechinoidea</taxon>
        <taxon>Echinacea</taxon>
        <taxon>Camarodonta</taxon>
        <taxon>Echinidea</taxon>
        <taxon>Strongylocentrotidae</taxon>
        <taxon>Strongylocentrotus</taxon>
    </lineage>
</organism>
<dbReference type="PROSITE" id="PS51925">
    <property type="entry name" value="SWIB_MDM2"/>
    <property type="match status" value="1"/>
</dbReference>
<evidence type="ECO:0000313" key="10">
    <source>
        <dbReference type="Proteomes" id="UP000007110"/>
    </source>
</evidence>
<evidence type="ECO:0000256" key="5">
    <source>
        <dbReference type="PROSITE-ProRule" id="PRU00322"/>
    </source>
</evidence>
<dbReference type="RefSeq" id="XP_030843723.1">
    <property type="nucleotide sequence ID" value="XM_030987863.1"/>
</dbReference>
<feature type="domain" description="DM2" evidence="8">
    <location>
        <begin position="108"/>
        <end position="188"/>
    </location>
</feature>
<feature type="compositionally biased region" description="Low complexity" evidence="6">
    <location>
        <begin position="314"/>
        <end position="328"/>
    </location>
</feature>
<dbReference type="GeneID" id="100893740"/>
<reference evidence="10" key="1">
    <citation type="submission" date="2015-02" db="EMBL/GenBank/DDBJ databases">
        <title>Genome sequencing for Strongylocentrotus purpuratus.</title>
        <authorList>
            <person name="Murali S."/>
            <person name="Liu Y."/>
            <person name="Vee V."/>
            <person name="English A."/>
            <person name="Wang M."/>
            <person name="Skinner E."/>
            <person name="Han Y."/>
            <person name="Muzny D.M."/>
            <person name="Worley K.C."/>
            <person name="Gibbs R.A."/>
        </authorList>
    </citation>
    <scope>NUCLEOTIDE SEQUENCE</scope>
</reference>
<feature type="region of interest" description="Disordered" evidence="6">
    <location>
        <begin position="1"/>
        <end position="22"/>
    </location>
</feature>
<dbReference type="KEGG" id="spu:100893740"/>
<dbReference type="AlphaFoldDB" id="A0A7M7P4F9"/>
<feature type="compositionally biased region" description="Basic and acidic residues" evidence="6">
    <location>
        <begin position="346"/>
        <end position="356"/>
    </location>
</feature>
<evidence type="ECO:0000256" key="1">
    <source>
        <dbReference type="ARBA" id="ARBA00005803"/>
    </source>
</evidence>
<dbReference type="GO" id="GO:0061630">
    <property type="term" value="F:ubiquitin protein ligase activity"/>
    <property type="evidence" value="ECO:0000318"/>
    <property type="project" value="GO_Central"/>
</dbReference>
<dbReference type="EnsemblMetazoa" id="XM_030987863">
    <property type="protein sequence ID" value="XP_030843723"/>
    <property type="gene ID" value="LOC100893740"/>
</dbReference>
<evidence type="ECO:0000259" key="8">
    <source>
        <dbReference type="PROSITE" id="PS51925"/>
    </source>
</evidence>
<proteinExistence type="inferred from homology"/>
<dbReference type="PROSITE" id="PS01358">
    <property type="entry name" value="ZF_RANBP2_1"/>
    <property type="match status" value="1"/>
</dbReference>
<protein>
    <recommendedName>
        <fullName evidence="11">RING-type E3 ubiquitin transferase</fullName>
    </recommendedName>
</protein>
<dbReference type="Pfam" id="PF13920">
    <property type="entry name" value="zf-C3HC4_3"/>
    <property type="match status" value="1"/>
</dbReference>
<feature type="region of interest" description="Disordered" evidence="6">
    <location>
        <begin position="572"/>
        <end position="625"/>
    </location>
</feature>
<dbReference type="InterPro" id="IPR003121">
    <property type="entry name" value="SWIB_MDM2_domain"/>
</dbReference>
<evidence type="ECO:0000313" key="9">
    <source>
        <dbReference type="EnsemblMetazoa" id="XP_030843723"/>
    </source>
</evidence>
<dbReference type="GO" id="GO:0043066">
    <property type="term" value="P:negative regulation of apoptotic process"/>
    <property type="evidence" value="ECO:0000318"/>
    <property type="project" value="GO_Central"/>
</dbReference>
<feature type="domain" description="RanBP2-type" evidence="7">
    <location>
        <begin position="502"/>
        <end position="531"/>
    </location>
</feature>
<keyword evidence="2" id="KW-0479">Metal-binding</keyword>
<reference evidence="9" key="2">
    <citation type="submission" date="2021-01" db="UniProtKB">
        <authorList>
            <consortium name="EnsemblMetazoa"/>
        </authorList>
    </citation>
    <scope>IDENTIFICATION</scope>
</reference>
<evidence type="ECO:0000256" key="6">
    <source>
        <dbReference type="SAM" id="MobiDB-lite"/>
    </source>
</evidence>
<evidence type="ECO:0008006" key="11">
    <source>
        <dbReference type="Google" id="ProtNLM"/>
    </source>
</evidence>
<dbReference type="OrthoDB" id="24526at2759"/>
<feature type="compositionally biased region" description="Basic residues" evidence="6">
    <location>
        <begin position="333"/>
        <end position="345"/>
    </location>
</feature>
<evidence type="ECO:0000256" key="3">
    <source>
        <dbReference type="ARBA" id="ARBA00022771"/>
    </source>
</evidence>
<dbReference type="InterPro" id="IPR013083">
    <property type="entry name" value="Znf_RING/FYVE/PHD"/>
</dbReference>
<dbReference type="SUPFAM" id="SSF90209">
    <property type="entry name" value="Ran binding protein zinc finger-like"/>
    <property type="match status" value="1"/>
</dbReference>
<feature type="compositionally biased region" description="Low complexity" evidence="6">
    <location>
        <begin position="848"/>
        <end position="907"/>
    </location>
</feature>